<dbReference type="PROSITE" id="PS00491">
    <property type="entry name" value="PROLINE_PEPTIDASE"/>
    <property type="match status" value="1"/>
</dbReference>
<protein>
    <submittedName>
        <fullName evidence="8">Xaa-Pro dipeptidase</fullName>
    </submittedName>
</protein>
<dbReference type="SUPFAM" id="SSF55920">
    <property type="entry name" value="Creatinase/aminopeptidase"/>
    <property type="match status" value="1"/>
</dbReference>
<proteinExistence type="inferred from homology"/>
<comment type="similarity">
    <text evidence="5">Belongs to the peptidase M24B family.</text>
</comment>
<dbReference type="GO" id="GO:0046872">
    <property type="term" value="F:metal ion binding"/>
    <property type="evidence" value="ECO:0007669"/>
    <property type="project" value="UniProtKB-KW"/>
</dbReference>
<dbReference type="PANTHER" id="PTHR46112">
    <property type="entry name" value="AMINOPEPTIDASE"/>
    <property type="match status" value="1"/>
</dbReference>
<dbReference type="AlphaFoldDB" id="A0A1M5HJ23"/>
<reference evidence="9" key="1">
    <citation type="submission" date="2016-11" db="EMBL/GenBank/DDBJ databases">
        <authorList>
            <person name="Varghese N."/>
            <person name="Submissions S."/>
        </authorList>
    </citation>
    <scope>NUCLEOTIDE SEQUENCE [LARGE SCALE GENOMIC DNA]</scope>
    <source>
        <strain evidence="9">DSM 17539</strain>
    </source>
</reference>
<keyword evidence="3" id="KW-0378">Hydrolase</keyword>
<evidence type="ECO:0000313" key="8">
    <source>
        <dbReference type="EMBL" id="SHG15969.1"/>
    </source>
</evidence>
<dbReference type="PANTHER" id="PTHR46112:SF3">
    <property type="entry name" value="AMINOPEPTIDASE YPDF"/>
    <property type="match status" value="1"/>
</dbReference>
<dbReference type="GO" id="GO:0006508">
    <property type="term" value="P:proteolysis"/>
    <property type="evidence" value="ECO:0007669"/>
    <property type="project" value="UniProtKB-KW"/>
</dbReference>
<evidence type="ECO:0000313" key="9">
    <source>
        <dbReference type="Proteomes" id="UP000184406"/>
    </source>
</evidence>
<dbReference type="Gene3D" id="3.90.230.10">
    <property type="entry name" value="Creatinase/methionine aminopeptidase superfamily"/>
    <property type="match status" value="1"/>
</dbReference>
<accession>A0A1M5HJ23</accession>
<dbReference type="InterPro" id="IPR001131">
    <property type="entry name" value="Peptidase_M24B_aminopep-P_CS"/>
</dbReference>
<evidence type="ECO:0000256" key="1">
    <source>
        <dbReference type="ARBA" id="ARBA00022670"/>
    </source>
</evidence>
<dbReference type="EMBL" id="FQUX01000015">
    <property type="protein sequence ID" value="SHG15969.1"/>
    <property type="molecule type" value="Genomic_DNA"/>
</dbReference>
<dbReference type="InterPro" id="IPR050659">
    <property type="entry name" value="Peptidase_M24B"/>
</dbReference>
<evidence type="ECO:0000256" key="5">
    <source>
        <dbReference type="RuleBase" id="RU000590"/>
    </source>
</evidence>
<sequence length="407" mass="45717">MGKMGIGSSTIEKELKAIKPMAHLVNPIQKEEFKDRIKKACDLMNDHNVKVMYLHAGTNLYYFTGMRWNSSERMVGALLFSNGTLEYIAPEFEKGTLLDFMLIEGHINCWKEHSSPYELFANIVAEKGVGEGEVFMDEVTPFFVTNGILKANSRLKLVDAKPITAGCRMIKSPSEIAIIQQAMNITLEVQKAVARILRVGISAKEITDFINEAHIRYGVSSGSYFCIVLFGVDSSFPHGVKSPKNLEEGEVVLIDTGCRLHDYLSDITRTYVFGEASELQKRIWKIEKATQQAAFYAARLGQSCASIDEASRAVLESHGLGPEYELPGLPHRTGHGIGLDIHEWPYIVKNDETVLEPGMCFSNEPMICVPNKFGIRHEDHIYMSDEGPKWFTEPMHSLEDPFNFLKN</sequence>
<dbReference type="Pfam" id="PF00557">
    <property type="entry name" value="Peptidase_M24"/>
    <property type="match status" value="1"/>
</dbReference>
<dbReference type="RefSeq" id="WP_245802607.1">
    <property type="nucleotide sequence ID" value="NZ_FQUX01000015.1"/>
</dbReference>
<evidence type="ECO:0000256" key="3">
    <source>
        <dbReference type="ARBA" id="ARBA00022801"/>
    </source>
</evidence>
<evidence type="ECO:0000259" key="6">
    <source>
        <dbReference type="Pfam" id="PF00557"/>
    </source>
</evidence>
<keyword evidence="9" id="KW-1185">Reference proteome</keyword>
<dbReference type="SUPFAM" id="SSF53092">
    <property type="entry name" value="Creatinase/prolidase N-terminal domain"/>
    <property type="match status" value="1"/>
</dbReference>
<feature type="domain" description="Creatinase N-terminal" evidence="7">
    <location>
        <begin position="36"/>
        <end position="170"/>
    </location>
</feature>
<gene>
    <name evidence="8" type="ORF">SAMN03080594_11525</name>
</gene>
<evidence type="ECO:0000256" key="2">
    <source>
        <dbReference type="ARBA" id="ARBA00022723"/>
    </source>
</evidence>
<keyword evidence="2 5" id="KW-0479">Metal-binding</keyword>
<dbReference type="InterPro" id="IPR029149">
    <property type="entry name" value="Creatin/AminoP/Spt16_N"/>
</dbReference>
<keyword evidence="1" id="KW-0645">Protease</keyword>
<dbReference type="InterPro" id="IPR000587">
    <property type="entry name" value="Creatinase_N"/>
</dbReference>
<dbReference type="Gene3D" id="3.40.350.10">
    <property type="entry name" value="Creatinase/prolidase N-terminal domain"/>
    <property type="match status" value="1"/>
</dbReference>
<dbReference type="Pfam" id="PF01321">
    <property type="entry name" value="Creatinase_N"/>
    <property type="match status" value="1"/>
</dbReference>
<keyword evidence="4" id="KW-0482">Metalloprotease</keyword>
<dbReference type="Proteomes" id="UP000184406">
    <property type="component" value="Unassembled WGS sequence"/>
</dbReference>
<dbReference type="GO" id="GO:0008237">
    <property type="term" value="F:metallopeptidase activity"/>
    <property type="evidence" value="ECO:0007669"/>
    <property type="project" value="UniProtKB-KW"/>
</dbReference>
<evidence type="ECO:0000259" key="7">
    <source>
        <dbReference type="Pfam" id="PF01321"/>
    </source>
</evidence>
<dbReference type="InterPro" id="IPR000994">
    <property type="entry name" value="Pept_M24"/>
</dbReference>
<evidence type="ECO:0000256" key="4">
    <source>
        <dbReference type="ARBA" id="ARBA00023049"/>
    </source>
</evidence>
<name>A0A1M5HJ23_9FLAO</name>
<feature type="domain" description="Peptidase M24" evidence="6">
    <location>
        <begin position="178"/>
        <end position="383"/>
    </location>
</feature>
<dbReference type="InterPro" id="IPR036005">
    <property type="entry name" value="Creatinase/aminopeptidase-like"/>
</dbReference>
<organism evidence="8 9">
    <name type="scientific">Arenibacter palladensis</name>
    <dbReference type="NCBI Taxonomy" id="237373"/>
    <lineage>
        <taxon>Bacteria</taxon>
        <taxon>Pseudomonadati</taxon>
        <taxon>Bacteroidota</taxon>
        <taxon>Flavobacteriia</taxon>
        <taxon>Flavobacteriales</taxon>
        <taxon>Flavobacteriaceae</taxon>
        <taxon>Arenibacter</taxon>
    </lineage>
</organism>